<organism evidence="1 2">
    <name type="scientific">Rotaria sordida</name>
    <dbReference type="NCBI Taxonomy" id="392033"/>
    <lineage>
        <taxon>Eukaryota</taxon>
        <taxon>Metazoa</taxon>
        <taxon>Spiralia</taxon>
        <taxon>Gnathifera</taxon>
        <taxon>Rotifera</taxon>
        <taxon>Eurotatoria</taxon>
        <taxon>Bdelloidea</taxon>
        <taxon>Philodinida</taxon>
        <taxon>Philodinidae</taxon>
        <taxon>Rotaria</taxon>
    </lineage>
</organism>
<evidence type="ECO:0000313" key="1">
    <source>
        <dbReference type="EMBL" id="CAF1032355.1"/>
    </source>
</evidence>
<reference evidence="1" key="1">
    <citation type="submission" date="2021-02" db="EMBL/GenBank/DDBJ databases">
        <authorList>
            <person name="Nowell W R."/>
        </authorList>
    </citation>
    <scope>NUCLEOTIDE SEQUENCE</scope>
</reference>
<dbReference type="EMBL" id="CAJNOU010000560">
    <property type="protein sequence ID" value="CAF1032355.1"/>
    <property type="molecule type" value="Genomic_DNA"/>
</dbReference>
<proteinExistence type="predicted"/>
<name>A0A814J238_9BILA</name>
<sequence>MFWFIPVHYNADQEVAKIVALDPLKIDLPPSEEELASIYQQELDQRHQEWMNHQINQRYSVFDAIRDLFQALRNFKV</sequence>
<comment type="caution">
    <text evidence="1">The sequence shown here is derived from an EMBL/GenBank/DDBJ whole genome shotgun (WGS) entry which is preliminary data.</text>
</comment>
<dbReference type="AlphaFoldDB" id="A0A814J238"/>
<gene>
    <name evidence="1" type="ORF">SEV965_LOCUS12379</name>
</gene>
<protein>
    <submittedName>
        <fullName evidence="1">Uncharacterized protein</fullName>
    </submittedName>
</protein>
<accession>A0A814J238</accession>
<evidence type="ECO:0000313" key="2">
    <source>
        <dbReference type="Proteomes" id="UP000663889"/>
    </source>
</evidence>
<dbReference type="Proteomes" id="UP000663889">
    <property type="component" value="Unassembled WGS sequence"/>
</dbReference>